<evidence type="ECO:0000313" key="1">
    <source>
        <dbReference type="EMBL" id="VAX38813.1"/>
    </source>
</evidence>
<reference evidence="1" key="1">
    <citation type="submission" date="2018-06" db="EMBL/GenBank/DDBJ databases">
        <authorList>
            <person name="Zhirakovskaya E."/>
        </authorList>
    </citation>
    <scope>NUCLEOTIDE SEQUENCE</scope>
</reference>
<proteinExistence type="predicted"/>
<dbReference type="AlphaFoldDB" id="A0A3B1DPN1"/>
<feature type="non-terminal residue" evidence="1">
    <location>
        <position position="1"/>
    </location>
</feature>
<accession>A0A3B1DPN1</accession>
<dbReference type="EMBL" id="UOGL01000263">
    <property type="protein sequence ID" value="VAX38813.1"/>
    <property type="molecule type" value="Genomic_DNA"/>
</dbReference>
<sequence>GLNWVAMGHSEGNRFGEKNHASFNIKTFWKKPPDVVFDNNCDTSIIRENPPLFIKKLVTRPHFNIYLKGLPTSSQFISHYLPVEISAGNSSVKGYVSREWISQHKSSSIRIIGWTQTKKQDSKNESMVITRN</sequence>
<gene>
    <name evidence="1" type="ORF">MNBD_PLANCTO02-119</name>
</gene>
<name>A0A3B1DPN1_9ZZZZ</name>
<protein>
    <submittedName>
        <fullName evidence="1">Uncharacterized protein</fullName>
    </submittedName>
</protein>
<organism evidence="1">
    <name type="scientific">hydrothermal vent metagenome</name>
    <dbReference type="NCBI Taxonomy" id="652676"/>
    <lineage>
        <taxon>unclassified sequences</taxon>
        <taxon>metagenomes</taxon>
        <taxon>ecological metagenomes</taxon>
    </lineage>
</organism>